<gene>
    <name evidence="3" type="ORF">S03H2_44488</name>
</gene>
<dbReference type="InterPro" id="IPR014031">
    <property type="entry name" value="Ketoacyl_synth_C"/>
</dbReference>
<dbReference type="InterPro" id="IPR000794">
    <property type="entry name" value="Beta-ketoacyl_synthase"/>
</dbReference>
<feature type="domain" description="Ketosynthase family 3 (KS3)" evidence="2">
    <location>
        <begin position="1"/>
        <end position="98"/>
    </location>
</feature>
<evidence type="ECO:0000259" key="2">
    <source>
        <dbReference type="PROSITE" id="PS52004"/>
    </source>
</evidence>
<sequence length="99" mass="10567">SLAIRTVFGEHAYKLPVSSTKSSLGHLLGASGAVELIICVKAINKSVIPPTINLDNQDERCDLKMDFVPLEARQTKVNIAMSNSFGFGGHNACLVVGKI</sequence>
<protein>
    <recommendedName>
        <fullName evidence="2">Ketosynthase family 3 (KS3) domain-containing protein</fullName>
    </recommendedName>
</protein>
<dbReference type="Gene3D" id="3.40.47.10">
    <property type="match status" value="1"/>
</dbReference>
<name>X1I2W9_9ZZZZ</name>
<dbReference type="GO" id="GO:0006633">
    <property type="term" value="P:fatty acid biosynthetic process"/>
    <property type="evidence" value="ECO:0007669"/>
    <property type="project" value="TreeGrafter"/>
</dbReference>
<reference evidence="3" key="1">
    <citation type="journal article" date="2014" name="Front. Microbiol.">
        <title>High frequency of phylogenetically diverse reductive dehalogenase-homologous genes in deep subseafloor sedimentary metagenomes.</title>
        <authorList>
            <person name="Kawai M."/>
            <person name="Futagami T."/>
            <person name="Toyoda A."/>
            <person name="Takaki Y."/>
            <person name="Nishi S."/>
            <person name="Hori S."/>
            <person name="Arai W."/>
            <person name="Tsubouchi T."/>
            <person name="Morono Y."/>
            <person name="Uchiyama I."/>
            <person name="Ito T."/>
            <person name="Fujiyama A."/>
            <person name="Inagaki F."/>
            <person name="Takami H."/>
        </authorList>
    </citation>
    <scope>NUCLEOTIDE SEQUENCE</scope>
    <source>
        <strain evidence="3">Expedition CK06-06</strain>
    </source>
</reference>
<evidence type="ECO:0000256" key="1">
    <source>
        <dbReference type="ARBA" id="ARBA00022679"/>
    </source>
</evidence>
<evidence type="ECO:0000313" key="3">
    <source>
        <dbReference type="EMBL" id="GAH63660.1"/>
    </source>
</evidence>
<proteinExistence type="predicted"/>
<dbReference type="AlphaFoldDB" id="X1I2W9"/>
<keyword evidence="1" id="KW-0808">Transferase</keyword>
<dbReference type="PANTHER" id="PTHR11712">
    <property type="entry name" value="POLYKETIDE SYNTHASE-RELATED"/>
    <property type="match status" value="1"/>
</dbReference>
<dbReference type="PANTHER" id="PTHR11712:SF336">
    <property type="entry name" value="3-OXOACYL-[ACYL-CARRIER-PROTEIN] SYNTHASE, MITOCHONDRIAL"/>
    <property type="match status" value="1"/>
</dbReference>
<dbReference type="EMBL" id="BARU01027819">
    <property type="protein sequence ID" value="GAH63660.1"/>
    <property type="molecule type" value="Genomic_DNA"/>
</dbReference>
<dbReference type="InterPro" id="IPR016039">
    <property type="entry name" value="Thiolase-like"/>
</dbReference>
<organism evidence="3">
    <name type="scientific">marine sediment metagenome</name>
    <dbReference type="NCBI Taxonomy" id="412755"/>
    <lineage>
        <taxon>unclassified sequences</taxon>
        <taxon>metagenomes</taxon>
        <taxon>ecological metagenomes</taxon>
    </lineage>
</organism>
<dbReference type="SUPFAM" id="SSF53901">
    <property type="entry name" value="Thiolase-like"/>
    <property type="match status" value="1"/>
</dbReference>
<dbReference type="InterPro" id="IPR020841">
    <property type="entry name" value="PKS_Beta-ketoAc_synthase_dom"/>
</dbReference>
<dbReference type="GO" id="GO:0005829">
    <property type="term" value="C:cytosol"/>
    <property type="evidence" value="ECO:0007669"/>
    <property type="project" value="TreeGrafter"/>
</dbReference>
<accession>X1I2W9</accession>
<dbReference type="PROSITE" id="PS52004">
    <property type="entry name" value="KS3_2"/>
    <property type="match status" value="1"/>
</dbReference>
<dbReference type="Pfam" id="PF02801">
    <property type="entry name" value="Ketoacyl-synt_C"/>
    <property type="match status" value="1"/>
</dbReference>
<feature type="non-terminal residue" evidence="3">
    <location>
        <position position="1"/>
    </location>
</feature>
<comment type="caution">
    <text evidence="3">The sequence shown here is derived from an EMBL/GenBank/DDBJ whole genome shotgun (WGS) entry which is preliminary data.</text>
</comment>
<dbReference type="GO" id="GO:0004315">
    <property type="term" value="F:3-oxoacyl-[acyl-carrier-protein] synthase activity"/>
    <property type="evidence" value="ECO:0007669"/>
    <property type="project" value="TreeGrafter"/>
</dbReference>